<keyword evidence="1" id="KW-1133">Transmembrane helix</keyword>
<dbReference type="OrthoDB" id="9786218at2"/>
<feature type="transmembrane region" description="Helical" evidence="1">
    <location>
        <begin position="131"/>
        <end position="148"/>
    </location>
</feature>
<accession>A0A1W1XKU2</accession>
<protein>
    <recommendedName>
        <fullName evidence="4">Dolichyl-phosphate-mannose-protein mannosyltransferase</fullName>
    </recommendedName>
</protein>
<keyword evidence="1" id="KW-0472">Membrane</keyword>
<name>A0A1W1XKU2_9CLOT</name>
<reference evidence="2 3" key="1">
    <citation type="submission" date="2017-04" db="EMBL/GenBank/DDBJ databases">
        <authorList>
            <person name="Afonso C.L."/>
            <person name="Miller P.J."/>
            <person name="Scott M.A."/>
            <person name="Spackman E."/>
            <person name="Goraichik I."/>
            <person name="Dimitrov K.M."/>
            <person name="Suarez D.L."/>
            <person name="Swayne D.E."/>
        </authorList>
    </citation>
    <scope>NUCLEOTIDE SEQUENCE [LARGE SCALE GENOMIC DNA]</scope>
    <source>
        <strain evidence="2 3">DSM 12555</strain>
    </source>
</reference>
<proteinExistence type="predicted"/>
<feature type="transmembrane region" description="Helical" evidence="1">
    <location>
        <begin position="86"/>
        <end position="119"/>
    </location>
</feature>
<dbReference type="AlphaFoldDB" id="A0A1W1XKU2"/>
<evidence type="ECO:0000313" key="2">
    <source>
        <dbReference type="EMBL" id="SMC24427.1"/>
    </source>
</evidence>
<organism evidence="2 3">
    <name type="scientific">Clostridium acidisoli DSM 12555</name>
    <dbReference type="NCBI Taxonomy" id="1121291"/>
    <lineage>
        <taxon>Bacteria</taxon>
        <taxon>Bacillati</taxon>
        <taxon>Bacillota</taxon>
        <taxon>Clostridia</taxon>
        <taxon>Eubacteriales</taxon>
        <taxon>Clostridiaceae</taxon>
        <taxon>Clostridium</taxon>
    </lineage>
</organism>
<dbReference type="RefSeq" id="WP_084115978.1">
    <property type="nucleotide sequence ID" value="NZ_FWXH01000007.1"/>
</dbReference>
<sequence length="500" mass="58754">MKDNKKLSELLFKDQVIKNSTFFYYLCLLIIIVMAFIYGLSFTTMNDGFWHIKVGEYILKNKTIPHYDIFSWYGKSQHLSWINHEWLFGIIAYLVYSIDGFFSVSIFMGIISVLIALLLNKLVLIRTKNKWIALFCTSFYILILNHGFSVMYRPIMISCVIILIVNILFEKEKYLWALAMTIVGINVHGGIYPVYIMLFGYYTILKKSKWFFACLSGILVNPYTYNLYIYTYKTMKELQLNKKFISEWHTVALFDYKIPLIIIVITALTYALTRLNLREIIFSGAFILLSISSYRQLVFLVIVVLPMVAPYINSAIDELLNNYVFKFKLFQINKLFRIEKSVFLKSSSSIIILVILSFSNVKYCYNFFDNGMNIFKVEAATNPIYAVDYINKHPEIKSSKLFSHYNDSQYLIFRGIPTFVDSREDLFDPEFNSNTTVLYDVILHIIDGYNPQALITKYKINYILINKSYSIYNTFKSYKNLGIIYQDKNYCIFKVNYYVK</sequence>
<evidence type="ECO:0000313" key="3">
    <source>
        <dbReference type="Proteomes" id="UP000192468"/>
    </source>
</evidence>
<keyword evidence="3" id="KW-1185">Reference proteome</keyword>
<feature type="transmembrane region" description="Helical" evidence="1">
    <location>
        <begin position="293"/>
        <end position="312"/>
    </location>
</feature>
<feature type="transmembrane region" description="Helical" evidence="1">
    <location>
        <begin position="154"/>
        <end position="169"/>
    </location>
</feature>
<feature type="transmembrane region" description="Helical" evidence="1">
    <location>
        <begin position="210"/>
        <end position="230"/>
    </location>
</feature>
<feature type="transmembrane region" description="Helical" evidence="1">
    <location>
        <begin position="251"/>
        <end position="273"/>
    </location>
</feature>
<feature type="transmembrane region" description="Helical" evidence="1">
    <location>
        <begin position="21"/>
        <end position="40"/>
    </location>
</feature>
<feature type="transmembrane region" description="Helical" evidence="1">
    <location>
        <begin position="176"/>
        <end position="204"/>
    </location>
</feature>
<evidence type="ECO:0008006" key="4">
    <source>
        <dbReference type="Google" id="ProtNLM"/>
    </source>
</evidence>
<dbReference type="EMBL" id="FWXH01000007">
    <property type="protein sequence ID" value="SMC24427.1"/>
    <property type="molecule type" value="Genomic_DNA"/>
</dbReference>
<keyword evidence="1" id="KW-0812">Transmembrane</keyword>
<evidence type="ECO:0000256" key="1">
    <source>
        <dbReference type="SAM" id="Phobius"/>
    </source>
</evidence>
<gene>
    <name evidence="2" type="ORF">SAMN02745134_02167</name>
</gene>
<dbReference type="STRING" id="1121291.SAMN02745134_02167"/>
<dbReference type="Proteomes" id="UP000192468">
    <property type="component" value="Unassembled WGS sequence"/>
</dbReference>